<dbReference type="OrthoDB" id="63267at2759"/>
<evidence type="ECO:0000313" key="7">
    <source>
        <dbReference type="EMBL" id="OAF64373.1"/>
    </source>
</evidence>
<gene>
    <name evidence="7" type="ORF">A3Q56_07922</name>
</gene>
<evidence type="ECO:0000313" key="8">
    <source>
        <dbReference type="Proteomes" id="UP000078046"/>
    </source>
</evidence>
<keyword evidence="4" id="KW-0418">Kinase</keyword>
<dbReference type="PROSITE" id="PS51285">
    <property type="entry name" value="AGC_KINASE_CTER"/>
    <property type="match status" value="1"/>
</dbReference>
<dbReference type="Pfam" id="PF00433">
    <property type="entry name" value="Pkinase_C"/>
    <property type="match status" value="1"/>
</dbReference>
<sequence length="54" mass="6176">MPPPWIPDVIDGGDTRYIPDEFLNESIQQTPTDEDIIMGSTLPYFQSFSYHGRS</sequence>
<dbReference type="EMBL" id="LWCA01001885">
    <property type="protein sequence ID" value="OAF64373.1"/>
    <property type="molecule type" value="Genomic_DNA"/>
</dbReference>
<evidence type="ECO:0000256" key="3">
    <source>
        <dbReference type="ARBA" id="ARBA00022741"/>
    </source>
</evidence>
<dbReference type="AlphaFoldDB" id="A0A177ASM1"/>
<keyword evidence="2" id="KW-0808">Transferase</keyword>
<keyword evidence="3" id="KW-0547">Nucleotide-binding</keyword>
<evidence type="ECO:0000256" key="4">
    <source>
        <dbReference type="ARBA" id="ARBA00022777"/>
    </source>
</evidence>
<name>A0A177ASM1_9BILA</name>
<evidence type="ECO:0000256" key="2">
    <source>
        <dbReference type="ARBA" id="ARBA00022679"/>
    </source>
</evidence>
<dbReference type="GO" id="GO:0004674">
    <property type="term" value="F:protein serine/threonine kinase activity"/>
    <property type="evidence" value="ECO:0007669"/>
    <property type="project" value="UniProtKB-KW"/>
</dbReference>
<keyword evidence="1" id="KW-0723">Serine/threonine-protein kinase</keyword>
<evidence type="ECO:0000256" key="5">
    <source>
        <dbReference type="ARBA" id="ARBA00022840"/>
    </source>
</evidence>
<reference evidence="7 8" key="1">
    <citation type="submission" date="2016-04" db="EMBL/GenBank/DDBJ databases">
        <title>The genome of Intoshia linei affirms orthonectids as highly simplified spiralians.</title>
        <authorList>
            <person name="Mikhailov K.V."/>
            <person name="Slusarev G.S."/>
            <person name="Nikitin M.A."/>
            <person name="Logacheva M.D."/>
            <person name="Penin A."/>
            <person name="Aleoshin V."/>
            <person name="Panchin Y.V."/>
        </authorList>
    </citation>
    <scope>NUCLEOTIDE SEQUENCE [LARGE SCALE GENOMIC DNA]</scope>
    <source>
        <strain evidence="7">Intl2013</strain>
        <tissue evidence="7">Whole animal</tissue>
    </source>
</reference>
<evidence type="ECO:0000256" key="1">
    <source>
        <dbReference type="ARBA" id="ARBA00022527"/>
    </source>
</evidence>
<organism evidence="7 8">
    <name type="scientific">Intoshia linei</name>
    <dbReference type="NCBI Taxonomy" id="1819745"/>
    <lineage>
        <taxon>Eukaryota</taxon>
        <taxon>Metazoa</taxon>
        <taxon>Spiralia</taxon>
        <taxon>Lophotrochozoa</taxon>
        <taxon>Mesozoa</taxon>
        <taxon>Orthonectida</taxon>
        <taxon>Rhopaluridae</taxon>
        <taxon>Intoshia</taxon>
    </lineage>
</organism>
<dbReference type="InterPro" id="IPR000961">
    <property type="entry name" value="AGC-kinase_C"/>
</dbReference>
<comment type="caution">
    <text evidence="7">The sequence shown here is derived from an EMBL/GenBank/DDBJ whole genome shotgun (WGS) entry which is preliminary data.</text>
</comment>
<accession>A0A177ASM1</accession>
<dbReference type="InterPro" id="IPR017892">
    <property type="entry name" value="Pkinase_C"/>
</dbReference>
<dbReference type="Proteomes" id="UP000078046">
    <property type="component" value="Unassembled WGS sequence"/>
</dbReference>
<feature type="domain" description="AGC-kinase C-terminal" evidence="6">
    <location>
        <begin position="1"/>
        <end position="54"/>
    </location>
</feature>
<proteinExistence type="predicted"/>
<protein>
    <recommendedName>
        <fullName evidence="6">AGC-kinase C-terminal domain-containing protein</fullName>
    </recommendedName>
</protein>
<keyword evidence="8" id="KW-1185">Reference proteome</keyword>
<keyword evidence="5" id="KW-0067">ATP-binding</keyword>
<dbReference type="GO" id="GO:0005524">
    <property type="term" value="F:ATP binding"/>
    <property type="evidence" value="ECO:0007669"/>
    <property type="project" value="UniProtKB-KW"/>
</dbReference>
<evidence type="ECO:0000259" key="6">
    <source>
        <dbReference type="PROSITE" id="PS51285"/>
    </source>
</evidence>